<evidence type="ECO:0000313" key="2">
    <source>
        <dbReference type="Proteomes" id="UP000028681"/>
    </source>
</evidence>
<accession>A0A076LJ45</accession>
<dbReference type="Proteomes" id="UP000028681">
    <property type="component" value="Chromosome"/>
</dbReference>
<evidence type="ECO:0000313" key="1">
    <source>
        <dbReference type="EMBL" id="AIJ08570.1"/>
    </source>
</evidence>
<name>A0A076LJ45_9GAMM</name>
<dbReference type="GO" id="GO:0032259">
    <property type="term" value="P:methylation"/>
    <property type="evidence" value="ECO:0007669"/>
    <property type="project" value="UniProtKB-KW"/>
</dbReference>
<reference evidence="1 2" key="1">
    <citation type="journal article" date="2012" name="PLoS ONE">
        <title>Edwardsiella comparative phylogenomics reveal the new intra/inter-species taxonomic relationships, virulence evolution and niche adaptation mechanisms.</title>
        <authorList>
            <person name="Yang M."/>
            <person name="Lv Y."/>
            <person name="Xiao J."/>
            <person name="Wu H."/>
            <person name="Zheng H."/>
            <person name="Liu Q."/>
            <person name="Zhang Y."/>
            <person name="Wang Q."/>
        </authorList>
    </citation>
    <scope>NUCLEOTIDE SEQUENCE [LARGE SCALE GENOMIC DNA]</scope>
    <source>
        <strain evidence="2">080813</strain>
    </source>
</reference>
<dbReference type="GO" id="GO:0004851">
    <property type="term" value="F:uroporphyrin-III C-methyltransferase activity"/>
    <property type="evidence" value="ECO:0007669"/>
    <property type="project" value="UniProtKB-EC"/>
</dbReference>
<protein>
    <submittedName>
        <fullName evidence="1">Putative uroporphyrin-III c-methyltransferase</fullName>
        <ecNumber evidence="1">2.1.1.107</ecNumber>
    </submittedName>
</protein>
<dbReference type="AlphaFoldDB" id="A0A076LJ45"/>
<sequence length="122" mass="13890">MAPIALQRVYDVRAPFSPHTFLTDRLWPRGIAKARLEGVSWLKEVAPSTALRQAFHHAQLDWPAFVARYRDELAVNPRAWLPLVLLLRQGESLTLLYGSRDSQCNQAVALRDWLLEQLSAGE</sequence>
<dbReference type="KEGG" id="ete:ETEE_2126"/>
<dbReference type="GeneID" id="33939723"/>
<dbReference type="PANTHER" id="PTHR36849">
    <property type="entry name" value="CYTOPLASMIC PROTEIN-RELATED"/>
    <property type="match status" value="1"/>
</dbReference>
<dbReference type="RefSeq" id="WP_034162911.1">
    <property type="nucleotide sequence ID" value="NZ_CP006664.1"/>
</dbReference>
<dbReference type="HOGENOM" id="CLU_137928_0_1_6"/>
<keyword evidence="1" id="KW-0808">Transferase</keyword>
<dbReference type="Pfam" id="PF22752">
    <property type="entry name" value="DUF488-N3i"/>
    <property type="match status" value="1"/>
</dbReference>
<keyword evidence="1" id="KW-0489">Methyltransferase</keyword>
<dbReference type="InterPro" id="IPR052552">
    <property type="entry name" value="YeaO-like"/>
</dbReference>
<dbReference type="EMBL" id="CP006664">
    <property type="protein sequence ID" value="AIJ08570.1"/>
    <property type="molecule type" value="Genomic_DNA"/>
</dbReference>
<organism evidence="1 2">
    <name type="scientific">Edwardsiella anguillarum ET080813</name>
    <dbReference type="NCBI Taxonomy" id="667120"/>
    <lineage>
        <taxon>Bacteria</taxon>
        <taxon>Pseudomonadati</taxon>
        <taxon>Pseudomonadota</taxon>
        <taxon>Gammaproteobacteria</taxon>
        <taxon>Enterobacterales</taxon>
        <taxon>Hafniaceae</taxon>
        <taxon>Edwardsiella</taxon>
    </lineage>
</organism>
<dbReference type="EC" id="2.1.1.107" evidence="1"/>
<proteinExistence type="predicted"/>
<dbReference type="PANTHER" id="PTHR36849:SF1">
    <property type="entry name" value="CYTOPLASMIC PROTEIN"/>
    <property type="match status" value="1"/>
</dbReference>
<gene>
    <name evidence="1" type="ORF">ETEE_2126</name>
</gene>